<reference evidence="1 2" key="1">
    <citation type="submission" date="2016-03" db="EMBL/GenBank/DDBJ databases">
        <title>Chemosynthetic sulphur-oxidizing symbionts of marine invertebrate animals are capable of nitrogen fixation.</title>
        <authorList>
            <person name="Petersen J.M."/>
            <person name="Kemper A."/>
            <person name="Gruber-Vodicka H."/>
            <person name="Cardini U."/>
            <person name="Geest Mvander."/>
            <person name="Kleiner M."/>
            <person name="Bulgheresi S."/>
            <person name="Fussmann M."/>
            <person name="Herbold C."/>
            <person name="Seah B.K.B."/>
            <person name="Antony C.Paul."/>
            <person name="Liu D."/>
            <person name="Belitz A."/>
            <person name="Weber M."/>
        </authorList>
    </citation>
    <scope>NUCLEOTIDE SEQUENCE [LARGE SCALE GENOMIC DNA]</scope>
    <source>
        <strain evidence="1">G_D</strain>
    </source>
</reference>
<accession>A0A1E2UTD2</accession>
<gene>
    <name evidence="1" type="ORF">A3196_15385</name>
</gene>
<dbReference type="AlphaFoldDB" id="A0A1E2UTD2"/>
<dbReference type="EMBL" id="LVJZ01000003">
    <property type="protein sequence ID" value="ODB98019.1"/>
    <property type="molecule type" value="Genomic_DNA"/>
</dbReference>
<protein>
    <submittedName>
        <fullName evidence="1">Uncharacterized protein</fullName>
    </submittedName>
</protein>
<evidence type="ECO:0000313" key="2">
    <source>
        <dbReference type="Proteomes" id="UP000094849"/>
    </source>
</evidence>
<dbReference type="STRING" id="1818881.A3196_15385"/>
<dbReference type="Proteomes" id="UP000094849">
    <property type="component" value="Unassembled WGS sequence"/>
</dbReference>
<name>A0A1E2UTD2_9GAMM</name>
<evidence type="ECO:0000313" key="1">
    <source>
        <dbReference type="EMBL" id="ODB98019.1"/>
    </source>
</evidence>
<organism evidence="1 2">
    <name type="scientific">Candidatus Thiodiazotropha endoloripes</name>
    <dbReference type="NCBI Taxonomy" id="1818881"/>
    <lineage>
        <taxon>Bacteria</taxon>
        <taxon>Pseudomonadati</taxon>
        <taxon>Pseudomonadota</taxon>
        <taxon>Gammaproteobacteria</taxon>
        <taxon>Chromatiales</taxon>
        <taxon>Sedimenticolaceae</taxon>
        <taxon>Candidatus Thiodiazotropha</taxon>
    </lineage>
</organism>
<sequence length="93" mass="10637">MSVMRIIVNSSELTIDAVQSFRNIVGESIGELRSAMKNGTPIFDEEIFTNICEENATKCCNLLKEIDIHRLTHTISKLKMIWMSYFAKYSGFL</sequence>
<keyword evidence="2" id="KW-1185">Reference proteome</keyword>
<comment type="caution">
    <text evidence="1">The sequence shown here is derived from an EMBL/GenBank/DDBJ whole genome shotgun (WGS) entry which is preliminary data.</text>
</comment>
<proteinExistence type="predicted"/>